<dbReference type="GO" id="GO:0003677">
    <property type="term" value="F:DNA binding"/>
    <property type="evidence" value="ECO:0007669"/>
    <property type="project" value="UniProtKB-KW"/>
</dbReference>
<evidence type="ECO:0000256" key="2">
    <source>
        <dbReference type="ARBA" id="ARBA00023125"/>
    </source>
</evidence>
<dbReference type="PROSITE" id="PS51898">
    <property type="entry name" value="TYR_RECOMBINASE"/>
    <property type="match status" value="1"/>
</dbReference>
<feature type="domain" description="Tyr recombinase" evidence="4">
    <location>
        <begin position="214"/>
        <end position="399"/>
    </location>
</feature>
<dbReference type="PANTHER" id="PTHR30349:SF41">
    <property type="entry name" value="INTEGRASE_RECOMBINASE PROTEIN MJ0367-RELATED"/>
    <property type="match status" value="1"/>
</dbReference>
<dbReference type="OrthoDB" id="9785687at2"/>
<proteinExistence type="inferred from homology"/>
<evidence type="ECO:0000256" key="1">
    <source>
        <dbReference type="ARBA" id="ARBA00008857"/>
    </source>
</evidence>
<comment type="similarity">
    <text evidence="1">Belongs to the 'phage' integrase family.</text>
</comment>
<gene>
    <name evidence="5" type="ORF">E4K67_18055</name>
</gene>
<dbReference type="PANTHER" id="PTHR30349">
    <property type="entry name" value="PHAGE INTEGRASE-RELATED"/>
    <property type="match status" value="1"/>
</dbReference>
<organism evidence="5 6">
    <name type="scientific">Desulfosporosinus fructosivorans</name>
    <dbReference type="NCBI Taxonomy" id="2018669"/>
    <lineage>
        <taxon>Bacteria</taxon>
        <taxon>Bacillati</taxon>
        <taxon>Bacillota</taxon>
        <taxon>Clostridia</taxon>
        <taxon>Eubacteriales</taxon>
        <taxon>Desulfitobacteriaceae</taxon>
        <taxon>Desulfosporosinus</taxon>
    </lineage>
</organism>
<evidence type="ECO:0000313" key="5">
    <source>
        <dbReference type="EMBL" id="TGE36997.1"/>
    </source>
</evidence>
<evidence type="ECO:0000259" key="4">
    <source>
        <dbReference type="PROSITE" id="PS51898"/>
    </source>
</evidence>
<dbReference type="RefSeq" id="WP_135549191.1">
    <property type="nucleotide sequence ID" value="NZ_SPQQ01000006.1"/>
</dbReference>
<keyword evidence="3" id="KW-0233">DNA recombination</keyword>
<dbReference type="Proteomes" id="UP000298460">
    <property type="component" value="Unassembled WGS sequence"/>
</dbReference>
<dbReference type="Gene3D" id="1.10.150.130">
    <property type="match status" value="1"/>
</dbReference>
<protein>
    <recommendedName>
        <fullName evidence="4">Tyr recombinase domain-containing protein</fullName>
    </recommendedName>
</protein>
<sequence length="407" mass="46995">MKSKKPLNELIAMILDEMENAQFSEETRRQYRDVYRRLQKLANARQEMFYNNQMGQAFIEDCNYVGTDEFSHHRFYFHKRCVHILEILVYTGLVDWSQCSSNESRHSFGVPLFDTIYADYIMFLKEEGMKPSTICTYSRTVAYFLNYIETKGYKSIEDLRPGDVTDFMLAMCKEHWNPKCLGSYISGMKKLLTMSKTSSAFIRELPSYMPRKKDIIEVYSDKEHEQLINHLGKADISKRDKAICLLSIETGLRAIDISNLKLDDVDWKNEVMYLVQEKTSHAINIPLRSSYGNAMADYLLDERPDSSSKYIFLHRKAPFDKINSHTCIFSILKKAVRNAGIEKNGRINGTRMMRHNAASRMVRKGIPLPVIAEVLGHSDPNSTLAYISTDGERLSECTLPLPRGAYE</sequence>
<name>A0A4Z0R4R2_9FIRM</name>
<dbReference type="InterPro" id="IPR010998">
    <property type="entry name" value="Integrase_recombinase_N"/>
</dbReference>
<dbReference type="InterPro" id="IPR050090">
    <property type="entry name" value="Tyrosine_recombinase_XerCD"/>
</dbReference>
<keyword evidence="2" id="KW-0238">DNA-binding</keyword>
<dbReference type="Pfam" id="PF00589">
    <property type="entry name" value="Phage_integrase"/>
    <property type="match status" value="1"/>
</dbReference>
<comment type="caution">
    <text evidence="5">The sequence shown here is derived from an EMBL/GenBank/DDBJ whole genome shotgun (WGS) entry which is preliminary data.</text>
</comment>
<dbReference type="AlphaFoldDB" id="A0A4Z0R4R2"/>
<dbReference type="GO" id="GO:0006310">
    <property type="term" value="P:DNA recombination"/>
    <property type="evidence" value="ECO:0007669"/>
    <property type="project" value="UniProtKB-KW"/>
</dbReference>
<keyword evidence="6" id="KW-1185">Reference proteome</keyword>
<dbReference type="InterPro" id="IPR002104">
    <property type="entry name" value="Integrase_catalytic"/>
</dbReference>
<accession>A0A4Z0R4R2</accession>
<dbReference type="Gene3D" id="1.10.443.10">
    <property type="entry name" value="Intergrase catalytic core"/>
    <property type="match status" value="1"/>
</dbReference>
<reference evidence="5 6" key="1">
    <citation type="submission" date="2019-03" db="EMBL/GenBank/DDBJ databases">
        <title>Draft Genome Sequence of Desulfosporosinus fructosivorans Strain 63.6F, Isolated from Marine Sediment in the Baltic Sea.</title>
        <authorList>
            <person name="Hausmann B."/>
            <person name="Vandieken V."/>
            <person name="Pjevac P."/>
            <person name="Schreck K."/>
            <person name="Herbold C.W."/>
            <person name="Loy A."/>
        </authorList>
    </citation>
    <scope>NUCLEOTIDE SEQUENCE [LARGE SCALE GENOMIC DNA]</scope>
    <source>
        <strain evidence="5 6">63.6F</strain>
    </source>
</reference>
<dbReference type="GO" id="GO:0015074">
    <property type="term" value="P:DNA integration"/>
    <property type="evidence" value="ECO:0007669"/>
    <property type="project" value="InterPro"/>
</dbReference>
<dbReference type="SUPFAM" id="SSF56349">
    <property type="entry name" value="DNA breaking-rejoining enzymes"/>
    <property type="match status" value="1"/>
</dbReference>
<evidence type="ECO:0000313" key="6">
    <source>
        <dbReference type="Proteomes" id="UP000298460"/>
    </source>
</evidence>
<dbReference type="EMBL" id="SPQQ01000006">
    <property type="protein sequence ID" value="TGE36997.1"/>
    <property type="molecule type" value="Genomic_DNA"/>
</dbReference>
<dbReference type="InterPro" id="IPR013762">
    <property type="entry name" value="Integrase-like_cat_sf"/>
</dbReference>
<evidence type="ECO:0000256" key="3">
    <source>
        <dbReference type="ARBA" id="ARBA00023172"/>
    </source>
</evidence>
<dbReference type="InterPro" id="IPR011010">
    <property type="entry name" value="DNA_brk_join_enz"/>
</dbReference>